<evidence type="ECO:0000313" key="3">
    <source>
        <dbReference type="Proteomes" id="UP000199615"/>
    </source>
</evidence>
<protein>
    <submittedName>
        <fullName evidence="2">Uncharacterized protein</fullName>
    </submittedName>
</protein>
<reference evidence="3" key="1">
    <citation type="submission" date="2016-10" db="EMBL/GenBank/DDBJ databases">
        <authorList>
            <person name="Varghese N."/>
            <person name="Submissions S."/>
        </authorList>
    </citation>
    <scope>NUCLEOTIDE SEQUENCE [LARGE SCALE GENOMIC DNA]</scope>
    <source>
        <strain evidence="3">DSM 123</strain>
    </source>
</reference>
<evidence type="ECO:0000256" key="1">
    <source>
        <dbReference type="SAM" id="Phobius"/>
    </source>
</evidence>
<dbReference type="EMBL" id="FODT01000008">
    <property type="protein sequence ID" value="SEP12270.1"/>
    <property type="molecule type" value="Genomic_DNA"/>
</dbReference>
<gene>
    <name evidence="2" type="ORF">SAMN05444123_108153</name>
</gene>
<proteinExistence type="predicted"/>
<keyword evidence="1" id="KW-1133">Transmembrane helix</keyword>
<dbReference type="OrthoDB" id="8141566at2"/>
<sequence length="182" mass="19689">MITRFLSDVGDLIKNVTADLFWNFVTSTPVLVALGVVMLAAAFVAHLPLIGRLVPAVNTYQRFADIVEIVAAAVLMFLIGFSVADQRAELARVKDELTFKTFQLESAAATAADAERLRKGAEAETAAAKGKLDDYCKTFGCGDDRKVAAAKGVRVVRKCVPPPGYFEWLRQLQRRGAAAGRA</sequence>
<keyword evidence="1" id="KW-0812">Transmembrane</keyword>
<feature type="transmembrane region" description="Helical" evidence="1">
    <location>
        <begin position="66"/>
        <end position="84"/>
    </location>
</feature>
<dbReference type="AlphaFoldDB" id="A0A1H8VA22"/>
<feature type="transmembrane region" description="Helical" evidence="1">
    <location>
        <begin position="20"/>
        <end position="46"/>
    </location>
</feature>
<keyword evidence="1" id="KW-0472">Membrane</keyword>
<evidence type="ECO:0000313" key="2">
    <source>
        <dbReference type="EMBL" id="SEP12270.1"/>
    </source>
</evidence>
<dbReference type="RefSeq" id="WP_092685235.1">
    <property type="nucleotide sequence ID" value="NZ_FODT01000008.1"/>
</dbReference>
<keyword evidence="3" id="KW-1185">Reference proteome</keyword>
<organism evidence="2 3">
    <name type="scientific">Rhodopseudomonas pseudopalustris</name>
    <dbReference type="NCBI Taxonomy" id="1513892"/>
    <lineage>
        <taxon>Bacteria</taxon>
        <taxon>Pseudomonadati</taxon>
        <taxon>Pseudomonadota</taxon>
        <taxon>Alphaproteobacteria</taxon>
        <taxon>Hyphomicrobiales</taxon>
        <taxon>Nitrobacteraceae</taxon>
        <taxon>Rhodopseudomonas</taxon>
    </lineage>
</organism>
<accession>A0A1H8VA22</accession>
<name>A0A1H8VA22_9BRAD</name>
<dbReference type="Proteomes" id="UP000199615">
    <property type="component" value="Unassembled WGS sequence"/>
</dbReference>